<dbReference type="Pfam" id="PF02021">
    <property type="entry name" value="UPF0102"/>
    <property type="match status" value="1"/>
</dbReference>
<organism evidence="4 5">
    <name type="scientific">Paenibacillus polygoni</name>
    <dbReference type="NCBI Taxonomy" id="3050112"/>
    <lineage>
        <taxon>Bacteria</taxon>
        <taxon>Bacillati</taxon>
        <taxon>Bacillota</taxon>
        <taxon>Bacilli</taxon>
        <taxon>Bacillales</taxon>
        <taxon>Paenibacillaceae</taxon>
        <taxon>Paenibacillus</taxon>
    </lineage>
</organism>
<keyword evidence="5" id="KW-1185">Reference proteome</keyword>
<name>A0ABY8X5G4_9BACL</name>
<evidence type="ECO:0000256" key="3">
    <source>
        <dbReference type="SAM" id="MobiDB-lite"/>
    </source>
</evidence>
<feature type="region of interest" description="Disordered" evidence="3">
    <location>
        <begin position="1"/>
        <end position="24"/>
    </location>
</feature>
<dbReference type="InterPro" id="IPR011856">
    <property type="entry name" value="tRNA_endonuc-like_dom_sf"/>
</dbReference>
<dbReference type="Gene3D" id="3.40.1350.10">
    <property type="match status" value="1"/>
</dbReference>
<dbReference type="SUPFAM" id="SSF52980">
    <property type="entry name" value="Restriction endonuclease-like"/>
    <property type="match status" value="1"/>
</dbReference>
<evidence type="ECO:0000256" key="2">
    <source>
        <dbReference type="HAMAP-Rule" id="MF_00048"/>
    </source>
</evidence>
<dbReference type="NCBIfam" id="NF009154">
    <property type="entry name" value="PRK12497.3-3"/>
    <property type="match status" value="1"/>
</dbReference>
<dbReference type="NCBIfam" id="NF009150">
    <property type="entry name" value="PRK12497.1-3"/>
    <property type="match status" value="1"/>
</dbReference>
<dbReference type="NCBIfam" id="TIGR00252">
    <property type="entry name" value="YraN family protein"/>
    <property type="match status" value="1"/>
</dbReference>
<evidence type="ECO:0000313" key="4">
    <source>
        <dbReference type="EMBL" id="WIV20762.1"/>
    </source>
</evidence>
<dbReference type="HAMAP" id="MF_00048">
    <property type="entry name" value="UPF0102"/>
    <property type="match status" value="1"/>
</dbReference>
<dbReference type="EMBL" id="CP127162">
    <property type="protein sequence ID" value="WIV20762.1"/>
    <property type="molecule type" value="Genomic_DNA"/>
</dbReference>
<accession>A0ABY8X5G4</accession>
<dbReference type="RefSeq" id="WP_285747945.1">
    <property type="nucleotide sequence ID" value="NZ_CP127162.1"/>
</dbReference>
<reference evidence="4 5" key="1">
    <citation type="submission" date="2023-06" db="EMBL/GenBank/DDBJ databases">
        <title>Paenibacillus polygonum sp. nov., an endophytic bacterium, isolated from Polygonum lapathifolium L. in Nanji Wetland National Nature Reserve, South of Poyang Lake, Jiangxi Province, China.</title>
        <authorList>
            <person name="Yu Z."/>
        </authorList>
    </citation>
    <scope>NUCLEOTIDE SEQUENCE [LARGE SCALE GENOMIC DNA]</scope>
    <source>
        <strain evidence="4 5">C31</strain>
    </source>
</reference>
<dbReference type="InterPro" id="IPR011335">
    <property type="entry name" value="Restrct_endonuc-II-like"/>
</dbReference>
<proteinExistence type="inferred from homology"/>
<dbReference type="PANTHER" id="PTHR34039:SF1">
    <property type="entry name" value="UPF0102 PROTEIN YRAN"/>
    <property type="match status" value="1"/>
</dbReference>
<sequence>MNNGQVPNGANFRSEVPKDTRKAKGKAGEEAAARFLIEAGYRIVETNWRCRSGEIDIIAVLEDMYIFVEVRSRTGSHQYGTALESVNHRKINQVRQTAAVYLQDRHLGNRQIRFDVMGVLLPTVNWSEGPIEIKHIENAF</sequence>
<protein>
    <recommendedName>
        <fullName evidence="2">UPF0102 protein QPK24_08835</fullName>
    </recommendedName>
</protein>
<comment type="similarity">
    <text evidence="1 2">Belongs to the UPF0102 family.</text>
</comment>
<dbReference type="CDD" id="cd20736">
    <property type="entry name" value="PoNe_Nuclease"/>
    <property type="match status" value="1"/>
</dbReference>
<evidence type="ECO:0000256" key="1">
    <source>
        <dbReference type="ARBA" id="ARBA00006738"/>
    </source>
</evidence>
<dbReference type="InterPro" id="IPR003509">
    <property type="entry name" value="UPF0102_YraN-like"/>
</dbReference>
<dbReference type="PANTHER" id="PTHR34039">
    <property type="entry name" value="UPF0102 PROTEIN YRAN"/>
    <property type="match status" value="1"/>
</dbReference>
<gene>
    <name evidence="4" type="ORF">QPK24_08835</name>
</gene>
<feature type="compositionally biased region" description="Basic and acidic residues" evidence="3">
    <location>
        <begin position="15"/>
        <end position="24"/>
    </location>
</feature>
<evidence type="ECO:0000313" key="5">
    <source>
        <dbReference type="Proteomes" id="UP001236415"/>
    </source>
</evidence>
<dbReference type="Proteomes" id="UP001236415">
    <property type="component" value="Chromosome"/>
</dbReference>